<evidence type="ECO:0000259" key="5">
    <source>
        <dbReference type="PROSITE" id="PS50263"/>
    </source>
</evidence>
<organism evidence="6 9">
    <name type="scientific">Brenneria izbisi</name>
    <dbReference type="NCBI Taxonomy" id="2939450"/>
    <lineage>
        <taxon>Bacteria</taxon>
        <taxon>Pseudomonadati</taxon>
        <taxon>Pseudomonadota</taxon>
        <taxon>Gammaproteobacteria</taxon>
        <taxon>Enterobacterales</taxon>
        <taxon>Pectobacteriaceae</taxon>
        <taxon>Brenneria</taxon>
    </lineage>
</organism>
<dbReference type="EMBL" id="JAMPJU010000003">
    <property type="protein sequence ID" value="MCV9881962.1"/>
    <property type="molecule type" value="Genomic_DNA"/>
</dbReference>
<evidence type="ECO:0000256" key="4">
    <source>
        <dbReference type="SAM" id="MobiDB-lite"/>
    </source>
</evidence>
<dbReference type="PROSITE" id="PS00920">
    <property type="entry name" value="NITRIL_CHT_1"/>
    <property type="match status" value="1"/>
</dbReference>
<reference evidence="6" key="1">
    <citation type="submission" date="2022-04" db="EMBL/GenBank/DDBJ databases">
        <title>Brenneria sp. isolated from walnut trees in Serbia.</title>
        <authorList>
            <person name="Gasic K."/>
            <person name="Zlatkovic N."/>
            <person name="Kuzmanovic N."/>
        </authorList>
    </citation>
    <scope>NUCLEOTIDE SEQUENCE</scope>
    <source>
        <strain evidence="7">KBI 423</strain>
        <strain evidence="6">KBI 447</strain>
    </source>
</reference>
<dbReference type="PROSITE" id="PS50263">
    <property type="entry name" value="CN_HYDROLASE"/>
    <property type="match status" value="1"/>
</dbReference>
<dbReference type="PANTHER" id="PTHR46044:SF14">
    <property type="entry name" value="ARYLACETONITRILASE"/>
    <property type="match status" value="1"/>
</dbReference>
<feature type="active site" description="Proton acceptor" evidence="3">
    <location>
        <position position="45"/>
    </location>
</feature>
<dbReference type="InterPro" id="IPR036526">
    <property type="entry name" value="C-N_Hydrolase_sf"/>
</dbReference>
<dbReference type="Proteomes" id="UP001165568">
    <property type="component" value="Unassembled WGS sequence"/>
</dbReference>
<dbReference type="PROSITE" id="PS00921">
    <property type="entry name" value="NITRIL_CHT_2"/>
    <property type="match status" value="1"/>
</dbReference>
<dbReference type="GO" id="GO:0000257">
    <property type="term" value="F:nitrilase activity"/>
    <property type="evidence" value="ECO:0007669"/>
    <property type="project" value="UniProtKB-ARBA"/>
</dbReference>
<evidence type="ECO:0000313" key="6">
    <source>
        <dbReference type="EMBL" id="MCV9878539.1"/>
    </source>
</evidence>
<feature type="region of interest" description="Disordered" evidence="4">
    <location>
        <begin position="314"/>
        <end position="340"/>
    </location>
</feature>
<dbReference type="SUPFAM" id="SSF56317">
    <property type="entry name" value="Carbon-nitrogen hydrolase"/>
    <property type="match status" value="1"/>
</dbReference>
<dbReference type="InterPro" id="IPR003010">
    <property type="entry name" value="C-N_Hydrolase"/>
</dbReference>
<evidence type="ECO:0000313" key="7">
    <source>
        <dbReference type="EMBL" id="MCV9881962.1"/>
    </source>
</evidence>
<keyword evidence="8" id="KW-1185">Reference proteome</keyword>
<evidence type="ECO:0000256" key="1">
    <source>
        <dbReference type="ARBA" id="ARBA00008129"/>
    </source>
</evidence>
<evidence type="ECO:0000256" key="3">
    <source>
        <dbReference type="PROSITE-ProRule" id="PRU10139"/>
    </source>
</evidence>
<dbReference type="Proteomes" id="UP001165569">
    <property type="component" value="Unassembled WGS sequence"/>
</dbReference>
<sequence>MQNPITVACVQAAPVFMDLDATVEKTIALIEEAARKGAQLIAFPETWIPGYPWFLWLDSPAANMPLVRRYHENSLILDSVQAKRISDAARESRIWVVLGYSERDVGSLYIGQWIIDDQGNTVATRRKLKATHVERTLFGESDGSSLRTFNTPLGIIGALCCWEHLQPLSRYALYAQHEQIHIAAWPSFSVYTKATAALGPEVNVAASRVYAAEGQCFVIAPCAIVSPEMIAMLCNDDAKLSLLQAGGGHARIFGPDGSELATPLAEDEEGLLLATLDPAAIIYAKSAADPVGHYSRPDVTRLLIDRRARSPMQEINPAALEEEDDAYLEPFSSFQEKESK</sequence>
<dbReference type="CDD" id="cd07564">
    <property type="entry name" value="nitrilases_CHs"/>
    <property type="match status" value="1"/>
</dbReference>
<evidence type="ECO:0000256" key="2">
    <source>
        <dbReference type="ARBA" id="ARBA00022801"/>
    </source>
</evidence>
<dbReference type="Pfam" id="PF00795">
    <property type="entry name" value="CN_hydrolase"/>
    <property type="match status" value="1"/>
</dbReference>
<accession>A0AA41XWK5</accession>
<dbReference type="InterPro" id="IPR000132">
    <property type="entry name" value="Nitrilase/CN_hydratase_CS"/>
</dbReference>
<dbReference type="AlphaFoldDB" id="A0AA41XWK5"/>
<dbReference type="Gene3D" id="3.60.110.10">
    <property type="entry name" value="Carbon-nitrogen hydrolase"/>
    <property type="match status" value="1"/>
</dbReference>
<comment type="caution">
    <text evidence="6">The sequence shown here is derived from an EMBL/GenBank/DDBJ whole genome shotgun (WGS) entry which is preliminary data.</text>
</comment>
<keyword evidence="2 6" id="KW-0378">Hydrolase</keyword>
<protein>
    <submittedName>
        <fullName evidence="6">Carbon-nitrogen hydrolase family protein</fullName>
    </submittedName>
</protein>
<gene>
    <name evidence="6" type="ORF">NC803_06705</name>
    <name evidence="7" type="ORF">NC856_06700</name>
</gene>
<name>A0AA41XWK5_9GAMM</name>
<comment type="similarity">
    <text evidence="1">Belongs to the carbon-nitrogen hydrolase superfamily. Nitrilase family.</text>
</comment>
<dbReference type="RefSeq" id="WP_264089645.1">
    <property type="nucleotide sequence ID" value="NZ_JAMPJT010000003.1"/>
</dbReference>
<dbReference type="PANTHER" id="PTHR46044">
    <property type="entry name" value="NITRILASE"/>
    <property type="match status" value="1"/>
</dbReference>
<dbReference type="EMBL" id="JAMPJT010000003">
    <property type="protein sequence ID" value="MCV9878539.1"/>
    <property type="molecule type" value="Genomic_DNA"/>
</dbReference>
<proteinExistence type="inferred from homology"/>
<dbReference type="InterPro" id="IPR044149">
    <property type="entry name" value="Nitrilases_CHs"/>
</dbReference>
<feature type="domain" description="CN hydrolase" evidence="5">
    <location>
        <begin position="5"/>
        <end position="278"/>
    </location>
</feature>
<evidence type="ECO:0000313" key="8">
    <source>
        <dbReference type="Proteomes" id="UP001165568"/>
    </source>
</evidence>
<evidence type="ECO:0000313" key="9">
    <source>
        <dbReference type="Proteomes" id="UP001165569"/>
    </source>
</evidence>